<dbReference type="PRINTS" id="PR00035">
    <property type="entry name" value="HTHGNTR"/>
</dbReference>
<evidence type="ECO:0000256" key="2">
    <source>
        <dbReference type="ARBA" id="ARBA00023125"/>
    </source>
</evidence>
<proteinExistence type="predicted"/>
<dbReference type="AlphaFoldDB" id="C5T0C4"/>
<dbReference type="SUPFAM" id="SSF48008">
    <property type="entry name" value="GntR ligand-binding domain-like"/>
    <property type="match status" value="1"/>
</dbReference>
<dbReference type="InterPro" id="IPR000524">
    <property type="entry name" value="Tscrpt_reg_HTH_GntR"/>
</dbReference>
<evidence type="ECO:0000259" key="4">
    <source>
        <dbReference type="PROSITE" id="PS50949"/>
    </source>
</evidence>
<dbReference type="PATRIC" id="fig|573060.9.peg.4865"/>
<dbReference type="CDD" id="cd07377">
    <property type="entry name" value="WHTH_GntR"/>
    <property type="match status" value="1"/>
</dbReference>
<keyword evidence="1" id="KW-0805">Transcription regulation</keyword>
<sequence length="226" mass="24883">MIANQIKDKIRGGSYRPGERLPSERELAEMLQVSRPSVREALIALEIEGWVDVRVGSGVYVTGPESHLSLSETPNPGALLPLDVGAADLLQARLLVEPHCAELAARHATDAQLRAMEEATMALPGSEQPFKHNDRLHLLIAEACGNVALASTVQHLWALSENSAIFAKLNQHFVYGEVWEVAHNEHLPLLRALKRRHPTAAKRAMRDHLLGICSRLGLDASEDREI</sequence>
<dbReference type="Proteomes" id="UP000003856">
    <property type="component" value="Unassembled WGS sequence"/>
</dbReference>
<dbReference type="SMART" id="SM00895">
    <property type="entry name" value="FCD"/>
    <property type="match status" value="1"/>
</dbReference>
<keyword evidence="2" id="KW-0238">DNA-binding</keyword>
<dbReference type="SUPFAM" id="SSF46785">
    <property type="entry name" value="Winged helix' DNA-binding domain"/>
    <property type="match status" value="1"/>
</dbReference>
<dbReference type="InterPro" id="IPR008920">
    <property type="entry name" value="TF_FadR/GntR_C"/>
</dbReference>
<dbReference type="Gene3D" id="1.20.120.530">
    <property type="entry name" value="GntR ligand-binding domain-like"/>
    <property type="match status" value="1"/>
</dbReference>
<keyword evidence="6" id="KW-1185">Reference proteome</keyword>
<dbReference type="PANTHER" id="PTHR43537:SF5">
    <property type="entry name" value="UXU OPERON TRANSCRIPTIONAL REGULATOR"/>
    <property type="match status" value="1"/>
</dbReference>
<evidence type="ECO:0000256" key="1">
    <source>
        <dbReference type="ARBA" id="ARBA00023015"/>
    </source>
</evidence>
<dbReference type="PROSITE" id="PS50949">
    <property type="entry name" value="HTH_GNTR"/>
    <property type="match status" value="1"/>
</dbReference>
<reference evidence="5 6" key="1">
    <citation type="submission" date="2009-05" db="EMBL/GenBank/DDBJ databases">
        <title>The draft genome of Acidovorax delafieldii 2AN.</title>
        <authorList>
            <consortium name="US DOE Joint Genome Institute (JGI-PGF)"/>
            <person name="Lucas S."/>
            <person name="Copeland A."/>
            <person name="Lapidus A."/>
            <person name="Glavina del Rio T."/>
            <person name="Tice H."/>
            <person name="Bruce D."/>
            <person name="Goodwin L."/>
            <person name="Pitluck S."/>
            <person name="Larimer F."/>
            <person name="Land M.L."/>
            <person name="Hauser L."/>
            <person name="Shelobolina E.S."/>
            <person name="Picardal F."/>
            <person name="Roden E."/>
            <person name="Emerson D."/>
        </authorList>
    </citation>
    <scope>NUCLEOTIDE SEQUENCE [LARGE SCALE GENOMIC DNA]</scope>
    <source>
        <strain evidence="5 6">2AN</strain>
    </source>
</reference>
<evidence type="ECO:0000313" key="6">
    <source>
        <dbReference type="Proteomes" id="UP000003856"/>
    </source>
</evidence>
<dbReference type="GO" id="GO:0003700">
    <property type="term" value="F:DNA-binding transcription factor activity"/>
    <property type="evidence" value="ECO:0007669"/>
    <property type="project" value="InterPro"/>
</dbReference>
<dbReference type="InterPro" id="IPR036390">
    <property type="entry name" value="WH_DNA-bd_sf"/>
</dbReference>
<dbReference type="Pfam" id="PF07729">
    <property type="entry name" value="FCD"/>
    <property type="match status" value="1"/>
</dbReference>
<keyword evidence="3" id="KW-0804">Transcription</keyword>
<dbReference type="PANTHER" id="PTHR43537">
    <property type="entry name" value="TRANSCRIPTIONAL REGULATOR, GNTR FAMILY"/>
    <property type="match status" value="1"/>
</dbReference>
<dbReference type="Gene3D" id="1.10.10.10">
    <property type="entry name" value="Winged helix-like DNA-binding domain superfamily/Winged helix DNA-binding domain"/>
    <property type="match status" value="1"/>
</dbReference>
<comment type="caution">
    <text evidence="5">The sequence shown here is derived from an EMBL/GenBank/DDBJ whole genome shotgun (WGS) entry which is preliminary data.</text>
</comment>
<protein>
    <submittedName>
        <fullName evidence="5">GntR domain protein</fullName>
    </submittedName>
</protein>
<name>C5T0C4_ACIDE</name>
<dbReference type="InterPro" id="IPR036388">
    <property type="entry name" value="WH-like_DNA-bd_sf"/>
</dbReference>
<dbReference type="EMBL" id="ACQT01000004">
    <property type="protein sequence ID" value="EER62077.1"/>
    <property type="molecule type" value="Genomic_DNA"/>
</dbReference>
<gene>
    <name evidence="5" type="ORF">AcdelDRAFT_0354</name>
</gene>
<dbReference type="GO" id="GO:0003677">
    <property type="term" value="F:DNA binding"/>
    <property type="evidence" value="ECO:0007669"/>
    <property type="project" value="UniProtKB-KW"/>
</dbReference>
<dbReference type="InterPro" id="IPR011711">
    <property type="entry name" value="GntR_C"/>
</dbReference>
<dbReference type="SMART" id="SM00345">
    <property type="entry name" value="HTH_GNTR"/>
    <property type="match status" value="1"/>
</dbReference>
<evidence type="ECO:0000313" key="5">
    <source>
        <dbReference type="EMBL" id="EER62077.1"/>
    </source>
</evidence>
<feature type="domain" description="HTH gntR-type" evidence="4">
    <location>
        <begin position="1"/>
        <end position="64"/>
    </location>
</feature>
<accession>C5T0C4</accession>
<dbReference type="Pfam" id="PF00392">
    <property type="entry name" value="GntR"/>
    <property type="match status" value="1"/>
</dbReference>
<evidence type="ECO:0000256" key="3">
    <source>
        <dbReference type="ARBA" id="ARBA00023163"/>
    </source>
</evidence>
<organism evidence="5 6">
    <name type="scientific">Acidovorax delafieldii 2AN</name>
    <dbReference type="NCBI Taxonomy" id="573060"/>
    <lineage>
        <taxon>Bacteria</taxon>
        <taxon>Pseudomonadati</taxon>
        <taxon>Pseudomonadota</taxon>
        <taxon>Betaproteobacteria</taxon>
        <taxon>Burkholderiales</taxon>
        <taxon>Comamonadaceae</taxon>
        <taxon>Acidovorax</taxon>
    </lineage>
</organism>